<dbReference type="InParanoid" id="A0A6J2S553"/>
<evidence type="ECO:0000313" key="2">
    <source>
        <dbReference type="RefSeq" id="XP_029316857.1"/>
    </source>
</evidence>
<gene>
    <name evidence="2" type="primary">LOC115027584</name>
</gene>
<proteinExistence type="predicted"/>
<dbReference type="GO" id="GO:0006887">
    <property type="term" value="P:exocytosis"/>
    <property type="evidence" value="ECO:0007669"/>
    <property type="project" value="InterPro"/>
</dbReference>
<accession>A0A6J2S553</accession>
<dbReference type="GeneID" id="115027584"/>
<name>A0A6J2S553_COTGO</name>
<sequence>MGCLIECYHRQTVDHLDGLLQNVRSSRSSFVLMNWILNTYLSPDLLGNPELQEMDPIKEVDLLLFSELAEKAKIKLIENVKKEVKSSLENILQNDRGGKTGKDELYVDTIQCIHAMPTEARKISQQLSYYVQEACFQELTMFLANYTAEKAKEEKPEIKDLFKTLMNCKELKHYIQTTDKKTSPFNEAVAHLDRMEAFTLKLLKEIVADMAENHLKKYFKSDNKEFFHLLHDVKSRFSELPGSKDVQMKVMEDSYKLIAHVYLKHLIQSSRRKLMKNWSPEVGLRVAEDAELLHETFSELAPGVREWNGMLLKVKELYEDKSFEAMKMTAASIQNEYHTWSEDLKLLPALLKWKGLSRQKIREVEIVLEDVSDYQPRFVPACSCFTS</sequence>
<dbReference type="OrthoDB" id="8806573at2759"/>
<dbReference type="GO" id="GO:0051601">
    <property type="term" value="P:exocyst localization"/>
    <property type="evidence" value="ECO:0007669"/>
    <property type="project" value="TreeGrafter"/>
</dbReference>
<dbReference type="PANTHER" id="PTHR21292">
    <property type="entry name" value="EXOCYST COMPLEX COMPONENT SEC6-RELATED"/>
    <property type="match status" value="1"/>
</dbReference>
<dbReference type="Proteomes" id="UP000504630">
    <property type="component" value="Chromosome 22"/>
</dbReference>
<dbReference type="KEGG" id="cgob:115027584"/>
<dbReference type="RefSeq" id="XP_029316857.1">
    <property type="nucleotide sequence ID" value="XM_029460997.1"/>
</dbReference>
<organism evidence="1 2">
    <name type="scientific">Cottoperca gobio</name>
    <name type="common">Frogmouth</name>
    <name type="synonym">Aphritis gobio</name>
    <dbReference type="NCBI Taxonomy" id="56716"/>
    <lineage>
        <taxon>Eukaryota</taxon>
        <taxon>Metazoa</taxon>
        <taxon>Chordata</taxon>
        <taxon>Craniata</taxon>
        <taxon>Vertebrata</taxon>
        <taxon>Euteleostomi</taxon>
        <taxon>Actinopterygii</taxon>
        <taxon>Neopterygii</taxon>
        <taxon>Teleostei</taxon>
        <taxon>Neoteleostei</taxon>
        <taxon>Acanthomorphata</taxon>
        <taxon>Eupercaria</taxon>
        <taxon>Perciformes</taxon>
        <taxon>Notothenioidei</taxon>
        <taxon>Bovichtidae</taxon>
        <taxon>Cottoperca</taxon>
    </lineage>
</organism>
<keyword evidence="1" id="KW-1185">Reference proteome</keyword>
<protein>
    <submittedName>
        <fullName evidence="2">Exocyst complex component 3</fullName>
    </submittedName>
</protein>
<dbReference type="AlphaFoldDB" id="A0A6J2S553"/>
<dbReference type="PANTHER" id="PTHR21292:SF12">
    <property type="entry name" value="EXOCYST COMPLEX COMPONENT 3-LIKE PROTEIN"/>
    <property type="match status" value="1"/>
</dbReference>
<evidence type="ECO:0000313" key="1">
    <source>
        <dbReference type="Proteomes" id="UP000504630"/>
    </source>
</evidence>
<dbReference type="InterPro" id="IPR010326">
    <property type="entry name" value="EXOC3/Sec6"/>
</dbReference>
<dbReference type="GO" id="GO:0000149">
    <property type="term" value="F:SNARE binding"/>
    <property type="evidence" value="ECO:0007669"/>
    <property type="project" value="TreeGrafter"/>
</dbReference>
<dbReference type="GO" id="GO:0000145">
    <property type="term" value="C:exocyst"/>
    <property type="evidence" value="ECO:0007669"/>
    <property type="project" value="InterPro"/>
</dbReference>
<dbReference type="FunCoup" id="A0A6J2S553">
    <property type="interactions" value="1"/>
</dbReference>
<reference evidence="2" key="1">
    <citation type="submission" date="2025-08" db="UniProtKB">
        <authorList>
            <consortium name="RefSeq"/>
        </authorList>
    </citation>
    <scope>IDENTIFICATION</scope>
</reference>